<dbReference type="Gene3D" id="3.40.50.12780">
    <property type="entry name" value="N-terminal domain of ligase-like"/>
    <property type="match status" value="1"/>
</dbReference>
<comment type="caution">
    <text evidence="4">The sequence shown here is derived from an EMBL/GenBank/DDBJ whole genome shotgun (WGS) entry which is preliminary data.</text>
</comment>
<reference evidence="4" key="2">
    <citation type="journal article" date="2021" name="PeerJ">
        <title>Extensive microbial diversity within the chicken gut microbiome revealed by metagenomics and culture.</title>
        <authorList>
            <person name="Gilroy R."/>
            <person name="Ravi A."/>
            <person name="Getino M."/>
            <person name="Pursley I."/>
            <person name="Horton D.L."/>
            <person name="Alikhan N.F."/>
            <person name="Baker D."/>
            <person name="Gharbi K."/>
            <person name="Hall N."/>
            <person name="Watson M."/>
            <person name="Adriaenssens E.M."/>
            <person name="Foster-Nyarko E."/>
            <person name="Jarju S."/>
            <person name="Secka A."/>
            <person name="Antonio M."/>
            <person name="Oren A."/>
            <person name="Chaudhuri R.R."/>
            <person name="La Ragione R."/>
            <person name="Hildebrand F."/>
            <person name="Pallen M.J."/>
        </authorList>
    </citation>
    <scope>NUCLEOTIDE SEQUENCE</scope>
    <source>
        <strain evidence="4">ChiGjej1B1-2707</strain>
    </source>
</reference>
<dbReference type="InterPro" id="IPR018110">
    <property type="entry name" value="Mandel_Rmase/mucon_lact_enz_CS"/>
</dbReference>
<dbReference type="Proteomes" id="UP000824261">
    <property type="component" value="Unassembled WGS sequence"/>
</dbReference>
<dbReference type="Gene3D" id="3.20.20.120">
    <property type="entry name" value="Enolase-like C-terminal domain"/>
    <property type="match status" value="1"/>
</dbReference>
<dbReference type="InterPro" id="IPR045851">
    <property type="entry name" value="AMP-bd_C_sf"/>
</dbReference>
<name>A0A9D1D2H8_9ACTN</name>
<dbReference type="GO" id="GO:0006631">
    <property type="term" value="P:fatty acid metabolic process"/>
    <property type="evidence" value="ECO:0007669"/>
    <property type="project" value="TreeGrafter"/>
</dbReference>
<gene>
    <name evidence="4" type="ORF">IAA69_01215</name>
</gene>
<dbReference type="PANTHER" id="PTHR43201:SF5">
    <property type="entry name" value="MEDIUM-CHAIN ACYL-COA LIGASE ACSF2, MITOCHONDRIAL"/>
    <property type="match status" value="1"/>
</dbReference>
<dbReference type="InterPro" id="IPR013341">
    <property type="entry name" value="Mandelate_racemase_N_dom"/>
</dbReference>
<dbReference type="PANTHER" id="PTHR43201">
    <property type="entry name" value="ACYL-COA SYNTHETASE"/>
    <property type="match status" value="1"/>
</dbReference>
<evidence type="ECO:0000313" key="5">
    <source>
        <dbReference type="Proteomes" id="UP000824261"/>
    </source>
</evidence>
<reference evidence="4" key="1">
    <citation type="submission" date="2020-10" db="EMBL/GenBank/DDBJ databases">
        <authorList>
            <person name="Gilroy R."/>
        </authorList>
    </citation>
    <scope>NUCLEOTIDE SEQUENCE</scope>
    <source>
        <strain evidence="4">ChiGjej1B1-2707</strain>
    </source>
</reference>
<dbReference type="SFLD" id="SFLDG00180">
    <property type="entry name" value="muconate_cycloisomerase"/>
    <property type="match status" value="1"/>
</dbReference>
<evidence type="ECO:0000256" key="1">
    <source>
        <dbReference type="ARBA" id="ARBA00006432"/>
    </source>
</evidence>
<evidence type="ECO:0000259" key="3">
    <source>
        <dbReference type="SMART" id="SM00922"/>
    </source>
</evidence>
<dbReference type="InterPro" id="IPR013342">
    <property type="entry name" value="Mandelate_racemase_C"/>
</dbReference>
<dbReference type="SUPFAM" id="SSF56801">
    <property type="entry name" value="Acetyl-CoA synthetase-like"/>
    <property type="match status" value="1"/>
</dbReference>
<dbReference type="InterPro" id="IPR020845">
    <property type="entry name" value="AMP-binding_CS"/>
</dbReference>
<dbReference type="Pfam" id="PF00501">
    <property type="entry name" value="AMP-binding"/>
    <property type="match status" value="1"/>
</dbReference>
<dbReference type="GO" id="GO:0031956">
    <property type="term" value="F:medium-chain fatty acid-CoA ligase activity"/>
    <property type="evidence" value="ECO:0007669"/>
    <property type="project" value="TreeGrafter"/>
</dbReference>
<protein>
    <submittedName>
        <fullName evidence="4">AMP-binding protein</fullName>
    </submittedName>
</protein>
<dbReference type="AlphaFoldDB" id="A0A9D1D2H8"/>
<dbReference type="EMBL" id="DVGB01000012">
    <property type="protein sequence ID" value="HIR00888.1"/>
    <property type="molecule type" value="Genomic_DNA"/>
</dbReference>
<evidence type="ECO:0000313" key="4">
    <source>
        <dbReference type="EMBL" id="HIR00888.1"/>
    </source>
</evidence>
<proteinExistence type="inferred from homology"/>
<dbReference type="SUPFAM" id="SSF51604">
    <property type="entry name" value="Enolase C-terminal domain-like"/>
    <property type="match status" value="1"/>
</dbReference>
<dbReference type="SFLD" id="SFLDF00009">
    <property type="entry name" value="o-succinylbenzoate_synthase"/>
    <property type="match status" value="1"/>
</dbReference>
<dbReference type="Gene3D" id="3.30.300.30">
    <property type="match status" value="2"/>
</dbReference>
<sequence length="1120" mass="121606">MIPELERNTRNCPRGVCFLFEGRTYVNAQIRLQAAGLARALQLQGVRRGSFVACDMDNSPALVLLAVAAGYGGFALVALNRRLTDAEKDERLSDLERNGYHVAARLDETTVVGMLHEVSDERTRHVLRHHAERFAAQFNLDDRAMVLFTSGTSGRAKAVELTWRNLVGSANASNEHLAASPTDVWQLALPLYHIGGFQIMVRSILAGCSFVLYRRFEVERVMTDAARYAVTHISVVDKMLQDMLAWADADAEDDDAEVVGAHARHANGTQRTVHSGHAAEGELSGDRGACDEGAADLASVRHLSSLRGRHASHAQAVALHASREDADRLRRFRTVAESANVLAGYRCILLGGAAPNPRTLQTAVAAGACVYASYGMTETSSQIASTLVTKDFSGKLDLLPGYRATVVAPDADGMGQLAVSGPGVCAGYLNARAAFTVDGYFLTGDRASVRRRTLQVAERTDDMFVSGGENVYPAEIQRKLLFVPGVTDAYVFGVLDSTWGRRPVAIVERSPRAARQAVQRVLRASEERLRDPYGDLADLSVRPGLAAGTAGRLSAFRAQGANSTFPRAHSLASAVSGGVDAPSDERLAPEASVRRFAEGVKAALEGSLSKVYLPEDVLVVEEFPRTGIGKVDRAALRRAYEERICVERVEVFRVKQPLQAPIHTAKTTLEERESLLVRVTDHEGRTGIAEGVAFSTDWYLPETLDEDERILREELIPCVLAGTYAHPRQVIDALLECPSAHEHPLACGALEPALWDLYGKIVRKPLWQLIGGAPYGGRVVETEVADEEDAGKTHVPGSISASPVMEFETDDAPEVLTGEHAMPFDTEPTLEGDRQGDFAELPEGAFIGAREQAHAGFAAGGDAHEPARTLVPGGAVFGLMPTDDLVRAVESAAAQGFVRAKLKIAPGQDVEPVRAVRLACPDVELMVDANQSYDDAREAERVIDELAAFGVRCVEEPLKPREGEGLRDLFERLSRLQELVRVPLCLDESVTSYDDLRLALSFPKLRWYAIKIAKFGGVGPALSFCEWAERHEVSVWMGGMYDTGISKRLHAAFETLPCCALPGDLSDSDRYFPQDVAKPAFGLRQGHVELNGPGHEYGLGCVLNEEVLARITVSTTTLER</sequence>
<comment type="similarity">
    <text evidence="1">Belongs to the ATP-dependent AMP-binding enzyme family.</text>
</comment>
<dbReference type="Gene3D" id="3.30.390.10">
    <property type="entry name" value="Enolase-like, N-terminal domain"/>
    <property type="match status" value="1"/>
</dbReference>
<organism evidence="4 5">
    <name type="scientific">Candidatus Aveggerthella stercoripullorum</name>
    <dbReference type="NCBI Taxonomy" id="2840688"/>
    <lineage>
        <taxon>Bacteria</taxon>
        <taxon>Bacillati</taxon>
        <taxon>Actinomycetota</taxon>
        <taxon>Coriobacteriia</taxon>
        <taxon>Eggerthellales</taxon>
        <taxon>Eggerthellaceae</taxon>
        <taxon>Eggerthellaceae incertae sedis</taxon>
        <taxon>Candidatus Aveggerthella</taxon>
    </lineage>
</organism>
<keyword evidence="2" id="KW-0436">Ligase</keyword>
<evidence type="ECO:0000256" key="2">
    <source>
        <dbReference type="ARBA" id="ARBA00022598"/>
    </source>
</evidence>
<dbReference type="InterPro" id="IPR029065">
    <property type="entry name" value="Enolase_C-like"/>
</dbReference>
<dbReference type="SMART" id="SM00922">
    <property type="entry name" value="MR_MLE"/>
    <property type="match status" value="1"/>
</dbReference>
<dbReference type="PROSITE" id="PS00908">
    <property type="entry name" value="MR_MLE_1"/>
    <property type="match status" value="1"/>
</dbReference>
<dbReference type="InterPro" id="IPR042099">
    <property type="entry name" value="ANL_N_sf"/>
</dbReference>
<dbReference type="Pfam" id="PF13378">
    <property type="entry name" value="MR_MLE_C"/>
    <property type="match status" value="1"/>
</dbReference>
<feature type="domain" description="Mandelate racemase/muconate lactonizing enzyme C-terminal" evidence="3">
    <location>
        <begin position="882"/>
        <end position="976"/>
    </location>
</feature>
<dbReference type="SFLD" id="SFLDS00001">
    <property type="entry name" value="Enolase"/>
    <property type="match status" value="1"/>
</dbReference>
<dbReference type="InterPro" id="IPR036849">
    <property type="entry name" value="Enolase-like_C_sf"/>
</dbReference>
<accession>A0A9D1D2H8</accession>
<dbReference type="Pfam" id="PF02746">
    <property type="entry name" value="MR_MLE_N"/>
    <property type="match status" value="1"/>
</dbReference>
<dbReference type="InterPro" id="IPR000873">
    <property type="entry name" value="AMP-dep_synth/lig_dom"/>
</dbReference>
<dbReference type="PROSITE" id="PS00455">
    <property type="entry name" value="AMP_BINDING"/>
    <property type="match status" value="1"/>
</dbReference>
<dbReference type="InterPro" id="IPR029017">
    <property type="entry name" value="Enolase-like_N"/>
</dbReference>
<dbReference type="SUPFAM" id="SSF54826">
    <property type="entry name" value="Enolase N-terminal domain-like"/>
    <property type="match status" value="1"/>
</dbReference>
<dbReference type="GO" id="GO:0009063">
    <property type="term" value="P:amino acid catabolic process"/>
    <property type="evidence" value="ECO:0007669"/>
    <property type="project" value="InterPro"/>
</dbReference>